<sequence length="517" mass="56564">MTNWNSGYVTDLGYTFGFYRELTPHIQNFSALTKGVHPQGGTEPLAYCELGCGQGFSTNLLAAANPHIEFYATDFNPAQIAGARRLAAASGTSNVKFFDDSFAQFEARADLPQFDVIALHGIYSWIAKAHRDTIVRFIDARLKPGGLVYISYNCLPGWAGPSPLRQLLHLVGTATPGTMTHKIETGLAFIDRMKAANARYFATVPGIAERIERLRGQSRNYLAHEYMNADWTLFYHSDVAQELAAARLSFLGSAHLSDHVDAINLTADQQAILAETVNPGLRETLRDYMINQQFRRDIFARGTVALTQGEAREIWLDSRFALSAPRDTITMKVTGALGEADLQADVYIPMLDAFAAPVAAGRSAALSVRQLLADNPAVAALGWARVQQALMVLVGAGHLQPCPGDAKGENKRRDSVRRFNQVVMEKARHSADLGFLASPVTGGGLAVDRFSQLFLLALANKESDPADFVWRILDGQGQRIVKDGAALQDADANIAELRARYAAFEKQLPTFRSLGIY</sequence>
<dbReference type="SUPFAM" id="SSF53335">
    <property type="entry name" value="S-adenosyl-L-methionine-dependent methyltransferases"/>
    <property type="match status" value="1"/>
</dbReference>
<dbReference type="Pfam" id="PF08242">
    <property type="entry name" value="Methyltransf_12"/>
    <property type="match status" value="1"/>
</dbReference>
<name>A0A1I3M790_9HYPH</name>
<proteinExistence type="predicted"/>
<dbReference type="RefSeq" id="WP_175556670.1">
    <property type="nucleotide sequence ID" value="NZ_FORF01000008.1"/>
</dbReference>
<keyword evidence="4" id="KW-1185">Reference proteome</keyword>
<dbReference type="Proteomes" id="UP000242763">
    <property type="component" value="Unassembled WGS sequence"/>
</dbReference>
<dbReference type="AlphaFoldDB" id="A0A1I3M790"/>
<dbReference type="InterPro" id="IPR013217">
    <property type="entry name" value="Methyltransf_12"/>
</dbReference>
<gene>
    <name evidence="3" type="ORF">SAMN03080618_01687</name>
</gene>
<dbReference type="GO" id="GO:0008168">
    <property type="term" value="F:methyltransferase activity"/>
    <property type="evidence" value="ECO:0007669"/>
    <property type="project" value="UniProtKB-KW"/>
</dbReference>
<dbReference type="GO" id="GO:0032259">
    <property type="term" value="P:methylation"/>
    <property type="evidence" value="ECO:0007669"/>
    <property type="project" value="UniProtKB-KW"/>
</dbReference>
<evidence type="ECO:0000259" key="1">
    <source>
        <dbReference type="Pfam" id="PF08242"/>
    </source>
</evidence>
<dbReference type="EMBL" id="FORF01000008">
    <property type="protein sequence ID" value="SFI92605.1"/>
    <property type="molecule type" value="Genomic_DNA"/>
</dbReference>
<keyword evidence="3" id="KW-0808">Transferase</keyword>
<dbReference type="PANTHER" id="PTHR43861">
    <property type="entry name" value="TRANS-ACONITATE 2-METHYLTRANSFERASE-RELATED"/>
    <property type="match status" value="1"/>
</dbReference>
<evidence type="ECO:0000259" key="2">
    <source>
        <dbReference type="Pfam" id="PF10119"/>
    </source>
</evidence>
<dbReference type="Pfam" id="PF10119">
    <property type="entry name" value="MethyTransf_Reg"/>
    <property type="match status" value="1"/>
</dbReference>
<evidence type="ECO:0000313" key="4">
    <source>
        <dbReference type="Proteomes" id="UP000242763"/>
    </source>
</evidence>
<dbReference type="InterPro" id="IPR018773">
    <property type="entry name" value="MeTrfase_reg_dom_prd"/>
</dbReference>
<reference evidence="4" key="1">
    <citation type="submission" date="2016-10" db="EMBL/GenBank/DDBJ databases">
        <authorList>
            <person name="Varghese N."/>
            <person name="Submissions S."/>
        </authorList>
    </citation>
    <scope>NUCLEOTIDE SEQUENCE [LARGE SCALE GENOMIC DNA]</scope>
    <source>
        <strain evidence="4">DSM 21857</strain>
    </source>
</reference>
<dbReference type="InterPro" id="IPR029063">
    <property type="entry name" value="SAM-dependent_MTases_sf"/>
</dbReference>
<protein>
    <submittedName>
        <fullName evidence="3">Methyltransferase domain-containing protein</fullName>
    </submittedName>
</protein>
<evidence type="ECO:0000313" key="3">
    <source>
        <dbReference type="EMBL" id="SFI92605.1"/>
    </source>
</evidence>
<dbReference type="Gene3D" id="3.40.50.150">
    <property type="entry name" value="Vaccinia Virus protein VP39"/>
    <property type="match status" value="1"/>
</dbReference>
<accession>A0A1I3M790</accession>
<dbReference type="CDD" id="cd02440">
    <property type="entry name" value="AdoMet_MTases"/>
    <property type="match status" value="1"/>
</dbReference>
<dbReference type="STRING" id="1121003.SAMN03080618_01687"/>
<organism evidence="3 4">
    <name type="scientific">Aquamicrobium aerolatum DSM 21857</name>
    <dbReference type="NCBI Taxonomy" id="1121003"/>
    <lineage>
        <taxon>Bacteria</taxon>
        <taxon>Pseudomonadati</taxon>
        <taxon>Pseudomonadota</taxon>
        <taxon>Alphaproteobacteria</taxon>
        <taxon>Hyphomicrobiales</taxon>
        <taxon>Phyllobacteriaceae</taxon>
        <taxon>Aerobium</taxon>
    </lineage>
</organism>
<feature type="domain" description="Methyltransferase regulatory" evidence="2">
    <location>
        <begin position="219"/>
        <end position="301"/>
    </location>
</feature>
<feature type="domain" description="Methyltransferase type 12" evidence="1">
    <location>
        <begin position="49"/>
        <end position="147"/>
    </location>
</feature>
<keyword evidence="3" id="KW-0489">Methyltransferase</keyword>